<dbReference type="Gene3D" id="1.20.5.440">
    <property type="entry name" value="ATP synthase delta/epsilon subunit, C-terminal domain"/>
    <property type="match status" value="1"/>
</dbReference>
<evidence type="ECO:0000256" key="1">
    <source>
        <dbReference type="SAM" id="Phobius"/>
    </source>
</evidence>
<keyword evidence="1" id="KW-1133">Transmembrane helix</keyword>
<keyword evidence="2" id="KW-0261">Viral envelope protein</keyword>
<evidence type="ECO:0000313" key="3">
    <source>
        <dbReference type="Proteomes" id="UP000157582"/>
    </source>
</evidence>
<feature type="transmembrane region" description="Helical" evidence="1">
    <location>
        <begin position="781"/>
        <end position="806"/>
    </location>
</feature>
<dbReference type="GO" id="GO:0019031">
    <property type="term" value="C:viral envelope"/>
    <property type="evidence" value="ECO:0007669"/>
    <property type="project" value="UniProtKB-KW"/>
</dbReference>
<organismHost>
    <name type="scientific">Capra hircus</name>
    <name type="common">Goat</name>
    <dbReference type="NCBI Taxonomy" id="9925"/>
</organismHost>
<gene>
    <name evidence="2" type="primary">env</name>
</gene>
<dbReference type="SUPFAM" id="SSF58069">
    <property type="entry name" value="Virus ectodomain"/>
    <property type="match status" value="1"/>
</dbReference>
<evidence type="ECO:0000313" key="2">
    <source>
        <dbReference type="EMBL" id="ACV53615.1"/>
    </source>
</evidence>
<keyword evidence="1" id="KW-0472">Membrane</keyword>
<dbReference type="EMBL" id="GQ381130">
    <property type="protein sequence ID" value="ACV53615.1"/>
    <property type="molecule type" value="Genomic_DNA"/>
</dbReference>
<keyword evidence="1" id="KW-0812">Transmembrane</keyword>
<name>C9DI73_CAEV</name>
<dbReference type="Proteomes" id="UP000157582">
    <property type="component" value="Genome"/>
</dbReference>
<feature type="transmembrane region" description="Helical" evidence="1">
    <location>
        <begin position="606"/>
        <end position="629"/>
    </location>
</feature>
<accession>C9DI73</accession>
<protein>
    <submittedName>
        <fullName evidence="2">Envelope polyprotein</fullName>
    </submittedName>
</protein>
<sequence>MDKKDGKRTRTEEPPLREVWRQVMSEYRSRYPGKATRQGLWGMRLVVIIGIMGQLSSGAEYITLVSDPYGFKPIRDVTNVPVTCVTKNFTQWGCQPEGAYPDPEKEYRNISREILEEVYNKTWPWRTYHWPLWQMENMRDWAEQNLQNNKTRPEIEKLLAGEIRGRFCVPYPYAMIKCEEWCWYKARGKIQINCTRAVVVSCTHNMPLAGIKRVYWDKKDEKEMKFMNIKACNTSAMRCHDTKVNPGGCVEGYPIPVGTEIIPESFKDLREEKSPYGVIKDAAGKLDKPLTVRVWVRLANVTGWVNGTPPFWQHRINGSTGINGTRWYGTETLTHLGYNISSNPEAGICNKTGKIRIGNKEFNLVYAPSWNCSQNWTGYPVWHIFRHLDMTEDKTSRCMQRPQRKNITIGNNTVIGNCSAQKWDGCTCNRSGNWLRNSTTGNIMIVVCRENATLVGILEGEKNWTQVDEIMRKNCSSEEQCNGTGIEALRNIGGGTLGGVQNTNCTLPHRNETGHWTCKPRTKEGKTDSLYIGGKKLYERVKAQYSCESNLGGIDVMVHQQLMLQKYQIVQVRTYTYGVVEMPAEYAEPSRRRKKRDTSLARKKRGVGLVIVLVIMAIIAVAGASLGVANTVQQSETRTAVQELANATAIQQQVLEAAYAMVQHVAKGIRILEARVARVEALVDRMMLYQEIDCWHYHGYCVTSTRSEVANYINWTRYRDNCTWQEWEKEIEAHEGNLTQLIRQSALATHIAHRDASRIPDVWKALQQAFNWSGWFSWLKYLPWVIVGIIGIICIRIGACVLGICAQSYRQLKSLQYQIIELDLREKAIGCEGEEGGEDEAGSDGFANCVLEDSPSLIQIWRTQYQEWRRSPWATLEKARTLMVLPVTATEQWLRDCGRLGDRLKNKKKRVDCEGQESRPHWTET</sequence>
<proteinExistence type="predicted"/>
<reference evidence="2 3" key="1">
    <citation type="journal article" date="2010" name="Vet. Microbiol.">
        <title>Small ruminant lentivirus genotype E is widespread in Sarda goat.</title>
        <authorList>
            <person name="Reina R."/>
            <person name="Bertolotti L."/>
            <person name="Dei Giudici S."/>
            <person name="Puggioni G."/>
            <person name="Ponti N."/>
            <person name="Profiti M."/>
            <person name="Patta C."/>
            <person name="Rosati S."/>
        </authorList>
    </citation>
    <scope>NUCLEOTIDE SEQUENCE [LARGE SCALE GENOMIC DNA]</scope>
    <source>
        <strain evidence="2">Seui</strain>
    </source>
</reference>
<keyword evidence="2" id="KW-0946">Virion</keyword>
<organism evidence="2 3">
    <name type="scientific">Caprine arthritis encephalitis virus</name>
    <name type="common">CAEV</name>
    <dbReference type="NCBI Taxonomy" id="11660"/>
    <lineage>
        <taxon>Viruses</taxon>
        <taxon>Riboviria</taxon>
        <taxon>Pararnavirae</taxon>
        <taxon>Artverviricota</taxon>
        <taxon>Revtraviricetes</taxon>
        <taxon>Ortervirales</taxon>
        <taxon>Retroviridae</taxon>
        <taxon>Orthoretrovirinae</taxon>
        <taxon>Lentivirus</taxon>
        <taxon>Lentivirus capartenc</taxon>
    </lineage>
</organism>